<feature type="region of interest" description="Disordered" evidence="1">
    <location>
        <begin position="487"/>
        <end position="508"/>
    </location>
</feature>
<gene>
    <name evidence="3" type="primary">CFAP221</name>
</gene>
<sequence length="891" mass="98616">MDVLAASPSPGAALPDGPPGTLGSLVREPEPGKAVPNHLLESKVYAQLQKNQLIEATPGILHFGGYRVNRHHQQTLSLLNISEDVINLLILPPQTRYFRIKYIKKQRLVPGLSLSVLVEFIPDEWRYYNDCIRIHCQGEDTLVVPIHAYPVLDGLNIPSYVSLTDVPLGQSKRFVIPLKCSCPVDFEFHITVPQPHQAFTVCPMAGLIPANGSVKVVVCFSPFHYGTAQIQLQLHISQFNTKPYLCVFTGTSAPGPPSSKEGPERLRPLSRRRPGGLVKSTVHAPPQKPTSKRHPPPRAREIWLENLRFPSDLSSPFAVATVLNQEPGKLKIKDLKAALGQGPDVCQTRQMKEARFEQRARLDAENEAANHLKWQERRGREPVSAKFRRELAEERRRQEEAYQGRRGGPDLKEGFRRTEAEVLSQRVVRTLSEEEPAFPAKFDLLSNRPWADRHQTQKRFQQAARKVLVHWRLNRILGFWRDLHGHGRTEKPRDDTVSPSEASSPDSTLFNATAEEAALQFRPTLRRVLPFAFPSDLPSQMFNILAPDGLGPVPVPALEVRLKQTRTLFNLQVPQLSSLMGYVPVCVQWAATSYRTQKPSRPLQGGPQDELIPVAGPPVQKLGQARPGLAELGLGTLVPPATLLQPPDGPPLRIFNPCPGLSASKMPLPYPETSMEYHVCPLPKYAFTGQSAKGSSVPVTQRRFLHRQEIIPGVMTWKTFPSVTLTTSLAPSNSGRDSVSQGCDRFNADLLPLDGPTLLDHLPEEDAEHIVQREPAGALPGDDTQAPHLTSDLTFDLTLDLTPAMLEAEFPLLGSCQILEDSSPVPPAETRAFSGSSASVCSLSQEPRGPGTPRTPMSERGVPATLELRTRLVHHLEKLKSACLDKSLILE</sequence>
<accession>A0A6I8PNA1</accession>
<dbReference type="Pfam" id="PF22067">
    <property type="entry name" value="Cep192_D3"/>
    <property type="match status" value="1"/>
</dbReference>
<evidence type="ECO:0000313" key="4">
    <source>
        <dbReference type="Proteomes" id="UP000002279"/>
    </source>
</evidence>
<feature type="compositionally biased region" description="Low complexity" evidence="1">
    <location>
        <begin position="1"/>
        <end position="23"/>
    </location>
</feature>
<feature type="domain" description="Cep192-like" evidence="2">
    <location>
        <begin position="162"/>
        <end position="239"/>
    </location>
</feature>
<dbReference type="InParanoid" id="A0A6I8PNA1"/>
<dbReference type="GO" id="GO:0044458">
    <property type="term" value="P:motile cilium assembly"/>
    <property type="evidence" value="ECO:0000318"/>
    <property type="project" value="GO_Central"/>
</dbReference>
<dbReference type="Gene3D" id="2.60.40.10">
    <property type="entry name" value="Immunoglobulins"/>
    <property type="match status" value="1"/>
</dbReference>
<dbReference type="GO" id="GO:0097729">
    <property type="term" value="C:9+2 motile cilium"/>
    <property type="evidence" value="ECO:0000318"/>
    <property type="project" value="GO_Central"/>
</dbReference>
<reference evidence="3" key="2">
    <citation type="submission" date="2025-08" db="UniProtKB">
        <authorList>
            <consortium name="Ensembl"/>
        </authorList>
    </citation>
    <scope>IDENTIFICATION</scope>
    <source>
        <strain evidence="3">Glennie</strain>
    </source>
</reference>
<feature type="region of interest" description="Disordered" evidence="1">
    <location>
        <begin position="1"/>
        <end position="24"/>
    </location>
</feature>
<feature type="region of interest" description="Disordered" evidence="1">
    <location>
        <begin position="395"/>
        <end position="417"/>
    </location>
</feature>
<dbReference type="Ensembl" id="ENSOANT00000063092.1">
    <property type="protein sequence ID" value="ENSOANP00000053799.1"/>
    <property type="gene ID" value="ENSOANG00000040756.1"/>
</dbReference>
<dbReference type="AlphaFoldDB" id="A0A6I8PNA1"/>
<feature type="compositionally biased region" description="Polar residues" evidence="1">
    <location>
        <begin position="497"/>
        <end position="508"/>
    </location>
</feature>
<proteinExistence type="predicted"/>
<feature type="region of interest" description="Disordered" evidence="1">
    <location>
        <begin position="254"/>
        <end position="298"/>
    </location>
</feature>
<organism evidence="3 4">
    <name type="scientific">Ornithorhynchus anatinus</name>
    <name type="common">Duckbill platypus</name>
    <dbReference type="NCBI Taxonomy" id="9258"/>
    <lineage>
        <taxon>Eukaryota</taxon>
        <taxon>Metazoa</taxon>
        <taxon>Chordata</taxon>
        <taxon>Craniata</taxon>
        <taxon>Vertebrata</taxon>
        <taxon>Euteleostomi</taxon>
        <taxon>Mammalia</taxon>
        <taxon>Monotremata</taxon>
        <taxon>Ornithorhynchidae</taxon>
        <taxon>Ornithorhynchus</taxon>
    </lineage>
</organism>
<dbReference type="CTD" id="200373"/>
<dbReference type="InterPro" id="IPR054089">
    <property type="entry name" value="Cep192-like_D3"/>
</dbReference>
<dbReference type="OMA" id="TYNPPQW"/>
<feature type="compositionally biased region" description="Basic and acidic residues" evidence="1">
    <location>
        <begin position="487"/>
        <end position="496"/>
    </location>
</feature>
<dbReference type="KEGG" id="oaa:103167204"/>
<dbReference type="GO" id="GO:0003341">
    <property type="term" value="P:cilium movement"/>
    <property type="evidence" value="ECO:0007669"/>
    <property type="project" value="InterPro"/>
</dbReference>
<protein>
    <submittedName>
        <fullName evidence="3">Cilia and flagella associated protein 221</fullName>
    </submittedName>
</protein>
<evidence type="ECO:0000313" key="3">
    <source>
        <dbReference type="Ensembl" id="ENSOANP00000053799.1"/>
    </source>
</evidence>
<dbReference type="OrthoDB" id="5538672at2759"/>
<dbReference type="GeneID" id="103167204"/>
<keyword evidence="4" id="KW-1185">Reference proteome</keyword>
<dbReference type="PANTHER" id="PTHR46500">
    <property type="entry name" value="CILIA- AND FLAGELLA-ASSOCIATED PROTEIN 221"/>
    <property type="match status" value="1"/>
</dbReference>
<dbReference type="PANTHER" id="PTHR46500:SF1">
    <property type="entry name" value="CILIA- AND FLAGELLA-ASSOCIATED PROTEIN 221"/>
    <property type="match status" value="1"/>
</dbReference>
<dbReference type="RefSeq" id="XP_028926993.1">
    <property type="nucleotide sequence ID" value="XM_029071160.2"/>
</dbReference>
<dbReference type="InterPro" id="IPR029676">
    <property type="entry name" value="CFAP221"/>
</dbReference>
<reference evidence="3" key="3">
    <citation type="submission" date="2025-09" db="UniProtKB">
        <authorList>
            <consortium name="Ensembl"/>
        </authorList>
    </citation>
    <scope>IDENTIFICATION</scope>
    <source>
        <strain evidence="3">Glennie</strain>
    </source>
</reference>
<feature type="region of interest" description="Disordered" evidence="1">
    <location>
        <begin position="823"/>
        <end position="862"/>
    </location>
</feature>
<reference evidence="3 4" key="1">
    <citation type="journal article" date="2008" name="Nature">
        <title>Genome analysis of the platypus reveals unique signatures of evolution.</title>
        <authorList>
            <person name="Warren W.C."/>
            <person name="Hillier L.W."/>
            <person name="Marshall Graves J.A."/>
            <person name="Birney E."/>
            <person name="Ponting C.P."/>
            <person name="Grutzner F."/>
            <person name="Belov K."/>
            <person name="Miller W."/>
            <person name="Clarke L."/>
            <person name="Chinwalla A.T."/>
            <person name="Yang S.P."/>
            <person name="Heger A."/>
            <person name="Locke D.P."/>
            <person name="Miethke P."/>
            <person name="Waters P.D."/>
            <person name="Veyrunes F."/>
            <person name="Fulton L."/>
            <person name="Fulton B."/>
            <person name="Graves T."/>
            <person name="Wallis J."/>
            <person name="Puente X.S."/>
            <person name="Lopez-Otin C."/>
            <person name="Ordonez G.R."/>
            <person name="Eichler E.E."/>
            <person name="Chen L."/>
            <person name="Cheng Z."/>
            <person name="Deakin J.E."/>
            <person name="Alsop A."/>
            <person name="Thompson K."/>
            <person name="Kirby P."/>
            <person name="Papenfuss A.T."/>
            <person name="Wakefield M.J."/>
            <person name="Olender T."/>
            <person name="Lancet D."/>
            <person name="Huttley G.A."/>
            <person name="Smit A.F."/>
            <person name="Pask A."/>
            <person name="Temple-Smith P."/>
            <person name="Batzer M.A."/>
            <person name="Walker J.A."/>
            <person name="Konkel M.K."/>
            <person name="Harris R.S."/>
            <person name="Whittington C.M."/>
            <person name="Wong E.S."/>
            <person name="Gemmell N.J."/>
            <person name="Buschiazzo E."/>
            <person name="Vargas Jentzsch I.M."/>
            <person name="Merkel A."/>
            <person name="Schmitz J."/>
            <person name="Zemann A."/>
            <person name="Churakov G."/>
            <person name="Kriegs J.O."/>
            <person name="Brosius J."/>
            <person name="Murchison E.P."/>
            <person name="Sachidanandam R."/>
            <person name="Smith C."/>
            <person name="Hannon G.J."/>
            <person name="Tsend-Ayush E."/>
            <person name="McMillan D."/>
            <person name="Attenborough R."/>
            <person name="Rens W."/>
            <person name="Ferguson-Smith M."/>
            <person name="Lefevre C.M."/>
            <person name="Sharp J.A."/>
            <person name="Nicholas K.R."/>
            <person name="Ray D.A."/>
            <person name="Kube M."/>
            <person name="Reinhardt R."/>
            <person name="Pringle T.H."/>
            <person name="Taylor J."/>
            <person name="Jones R.C."/>
            <person name="Nixon B."/>
            <person name="Dacheux J.L."/>
            <person name="Niwa H."/>
            <person name="Sekita Y."/>
            <person name="Huang X."/>
            <person name="Stark A."/>
            <person name="Kheradpour P."/>
            <person name="Kellis M."/>
            <person name="Flicek P."/>
            <person name="Chen Y."/>
            <person name="Webber C."/>
            <person name="Hardison R."/>
            <person name="Nelson J."/>
            <person name="Hallsworth-Pepin K."/>
            <person name="Delehaunty K."/>
            <person name="Markovic C."/>
            <person name="Minx P."/>
            <person name="Feng Y."/>
            <person name="Kremitzki C."/>
            <person name="Mitreva M."/>
            <person name="Glasscock J."/>
            <person name="Wylie T."/>
            <person name="Wohldmann P."/>
            <person name="Thiru P."/>
            <person name="Nhan M.N."/>
            <person name="Pohl C.S."/>
            <person name="Smith S.M."/>
            <person name="Hou S."/>
            <person name="Nefedov M."/>
            <person name="de Jong P.J."/>
            <person name="Renfree M.B."/>
            <person name="Mardis E.R."/>
            <person name="Wilson R.K."/>
        </authorList>
    </citation>
    <scope>NUCLEOTIDE SEQUENCE [LARGE SCALE GENOMIC DNA]</scope>
    <source>
        <strain evidence="3 4">Glennie</strain>
    </source>
</reference>
<dbReference type="Bgee" id="ENSOANG00000040756">
    <property type="expression patterns" value="Expressed in testis and 5 other cell types or tissues"/>
</dbReference>
<evidence type="ECO:0000256" key="1">
    <source>
        <dbReference type="SAM" id="MobiDB-lite"/>
    </source>
</evidence>
<name>A0A6I8PNA1_ORNAN</name>
<feature type="compositionally biased region" description="Polar residues" evidence="1">
    <location>
        <begin position="833"/>
        <end position="845"/>
    </location>
</feature>
<dbReference type="InterPro" id="IPR013783">
    <property type="entry name" value="Ig-like_fold"/>
</dbReference>
<dbReference type="Proteomes" id="UP000002279">
    <property type="component" value="Chromosome 1"/>
</dbReference>
<dbReference type="GeneTree" id="ENSGT00390000006925"/>
<dbReference type="FunCoup" id="A0A6I8PNA1">
    <property type="interactions" value="83"/>
</dbReference>
<evidence type="ECO:0000259" key="2">
    <source>
        <dbReference type="Pfam" id="PF22067"/>
    </source>
</evidence>